<name>A0A0R1HWF9_9LACO</name>
<dbReference type="InterPro" id="IPR001647">
    <property type="entry name" value="HTH_TetR"/>
</dbReference>
<dbReference type="PATRIC" id="fig|1302272.5.peg.2091"/>
<evidence type="ECO:0000256" key="1">
    <source>
        <dbReference type="ARBA" id="ARBA00023125"/>
    </source>
</evidence>
<sequence length="174" mass="19920">MVQTTFLNLPVEKQKKVRQALLAEFRQHALAKAQVARIVKAAEIARGAFYTYFSDLTDAYQYLMETTLQEIHVSLPTDAPIVVPTQYIETIRQFFTQATNLDYLNLFQMHYRFNEGVLGAKPSELVQADYGPARWAIMTLYHQTIQDCILDPEHLEARLGQLQEILEKSQIGGV</sequence>
<dbReference type="Gene3D" id="1.10.357.10">
    <property type="entry name" value="Tetracycline Repressor, domain 2"/>
    <property type="match status" value="1"/>
</dbReference>
<evidence type="ECO:0000313" key="4">
    <source>
        <dbReference type="EMBL" id="KRK47841.1"/>
    </source>
</evidence>
<dbReference type="AlphaFoldDB" id="A0A0R1HWF9"/>
<proteinExistence type="predicted"/>
<gene>
    <name evidence="4" type="ORF">FC96_GL002046</name>
</gene>
<organism evidence="4 5">
    <name type="scientific">Secundilactobacillus kimchicus JCM 15530</name>
    <dbReference type="NCBI Taxonomy" id="1302272"/>
    <lineage>
        <taxon>Bacteria</taxon>
        <taxon>Bacillati</taxon>
        <taxon>Bacillota</taxon>
        <taxon>Bacilli</taxon>
        <taxon>Lactobacillales</taxon>
        <taxon>Lactobacillaceae</taxon>
        <taxon>Secundilactobacillus</taxon>
    </lineage>
</organism>
<dbReference type="PROSITE" id="PS50977">
    <property type="entry name" value="HTH_TETR_2"/>
    <property type="match status" value="1"/>
</dbReference>
<evidence type="ECO:0000259" key="3">
    <source>
        <dbReference type="PROSITE" id="PS50977"/>
    </source>
</evidence>
<feature type="domain" description="HTH tetR-type" evidence="3">
    <location>
        <begin position="11"/>
        <end position="71"/>
    </location>
</feature>
<dbReference type="EMBL" id="AZCX01000005">
    <property type="protein sequence ID" value="KRK47841.1"/>
    <property type="molecule type" value="Genomic_DNA"/>
</dbReference>
<dbReference type="InterPro" id="IPR009057">
    <property type="entry name" value="Homeodomain-like_sf"/>
</dbReference>
<evidence type="ECO:0000256" key="2">
    <source>
        <dbReference type="PROSITE-ProRule" id="PRU00335"/>
    </source>
</evidence>
<dbReference type="Proteomes" id="UP000050911">
    <property type="component" value="Unassembled WGS sequence"/>
</dbReference>
<dbReference type="SUPFAM" id="SSF46689">
    <property type="entry name" value="Homeodomain-like"/>
    <property type="match status" value="1"/>
</dbReference>
<dbReference type="OrthoDB" id="9812484at2"/>
<feature type="DNA-binding region" description="H-T-H motif" evidence="2">
    <location>
        <begin position="34"/>
        <end position="53"/>
    </location>
</feature>
<dbReference type="STRING" id="1302272.FC96_GL002046"/>
<dbReference type="GO" id="GO:0003677">
    <property type="term" value="F:DNA binding"/>
    <property type="evidence" value="ECO:0007669"/>
    <property type="project" value="UniProtKB-UniRule"/>
</dbReference>
<protein>
    <submittedName>
        <fullName evidence="4">TetR family transcriptional regulator</fullName>
    </submittedName>
</protein>
<dbReference type="RefSeq" id="WP_056942591.1">
    <property type="nucleotide sequence ID" value="NZ_AZCX01000005.1"/>
</dbReference>
<evidence type="ECO:0000313" key="5">
    <source>
        <dbReference type="Proteomes" id="UP000050911"/>
    </source>
</evidence>
<comment type="caution">
    <text evidence="4">The sequence shown here is derived from an EMBL/GenBank/DDBJ whole genome shotgun (WGS) entry which is preliminary data.</text>
</comment>
<dbReference type="Pfam" id="PF00440">
    <property type="entry name" value="TetR_N"/>
    <property type="match status" value="1"/>
</dbReference>
<accession>A0A0R1HWF9</accession>
<keyword evidence="5" id="KW-1185">Reference proteome</keyword>
<reference evidence="4 5" key="1">
    <citation type="journal article" date="2015" name="Genome Announc.">
        <title>Expanding the biotechnology potential of lactobacilli through comparative genomics of 213 strains and associated genera.</title>
        <authorList>
            <person name="Sun Z."/>
            <person name="Harris H.M."/>
            <person name="McCann A."/>
            <person name="Guo C."/>
            <person name="Argimon S."/>
            <person name="Zhang W."/>
            <person name="Yang X."/>
            <person name="Jeffery I.B."/>
            <person name="Cooney J.C."/>
            <person name="Kagawa T.F."/>
            <person name="Liu W."/>
            <person name="Song Y."/>
            <person name="Salvetti E."/>
            <person name="Wrobel A."/>
            <person name="Rasinkangas P."/>
            <person name="Parkhill J."/>
            <person name="Rea M.C."/>
            <person name="O'Sullivan O."/>
            <person name="Ritari J."/>
            <person name="Douillard F.P."/>
            <person name="Paul Ross R."/>
            <person name="Yang R."/>
            <person name="Briner A.E."/>
            <person name="Felis G.E."/>
            <person name="de Vos W.M."/>
            <person name="Barrangou R."/>
            <person name="Klaenhammer T.R."/>
            <person name="Caufield P.W."/>
            <person name="Cui Y."/>
            <person name="Zhang H."/>
            <person name="O'Toole P.W."/>
        </authorList>
    </citation>
    <scope>NUCLEOTIDE SEQUENCE [LARGE SCALE GENOMIC DNA]</scope>
    <source>
        <strain evidence="4 5">JCM 15530</strain>
    </source>
</reference>
<keyword evidence="1 2" id="KW-0238">DNA-binding</keyword>